<dbReference type="EMBL" id="JAUEDM010000003">
    <property type="protein sequence ID" value="KAK3322902.1"/>
    <property type="molecule type" value="Genomic_DNA"/>
</dbReference>
<sequence>MLIPPPLKEGHVQLLSYVTPSLFPGEYAIHVDQTVSAPDDAKKVELLYTTEPFIVPGPRPYKLPPGAVTSFYPGEGESVAPRILPHITLSDPYIPWKLAPDEGQNLTGELRAPWLALLVFLGDELRTPPSLSTVKPSTSLSFRLPEKELLAIGKVQPQDAGAHVQVPVPVSRDKPATDEKLDGIFLNSQVWNSCFELMPRRSPPTFSAKRYAFFAHIRRLGPSDSFSVLLSSRTGPPGLTAPATAYVHLVSFLGTSALKYPVADTDLTALVSLHSWTFQWTPDRDDLHGMIEELRDHIRPLRKSGLANEQIKDDTAGEWLRKRMLDGFTLAKHRLTRSRGLSTSRITPALDSGSFTAALSRLRTDLMKDEKQSAHTGDAPKWMKDLQTAIAAANSPGPGPSSSSQEQLTRSQLENPLDVPSQPSSSRWRRLVDRLDTGPAKHAAAVEKQAAESAWKTLHDTRATDFRNHIQASDNSIKSLKAFVSDLEGNLAKLDEAIKGIMDDKQKQINSLSQAKANFLSIGDDIQSSEQQFEVLAHILSSEQLEGIKNQARGIIAQKLLQTVLPDKINVLSTELNSNLAGKREDVATESRTNDESKANNDETTHKLDAAVETILKADEKVKALEPKHFVPLADIGVRLAASRKDFERQAKQLADKAPPRR</sequence>
<evidence type="ECO:0000313" key="2">
    <source>
        <dbReference type="EMBL" id="KAK3322902.1"/>
    </source>
</evidence>
<keyword evidence="3" id="KW-1185">Reference proteome</keyword>
<feature type="region of interest" description="Disordered" evidence="1">
    <location>
        <begin position="391"/>
        <end position="428"/>
    </location>
</feature>
<feature type="compositionally biased region" description="Polar residues" evidence="1">
    <location>
        <begin position="405"/>
        <end position="414"/>
    </location>
</feature>
<proteinExistence type="predicted"/>
<name>A0AAE0IDS8_9PEZI</name>
<feature type="region of interest" description="Disordered" evidence="1">
    <location>
        <begin position="583"/>
        <end position="606"/>
    </location>
</feature>
<accession>A0AAE0IDS8</accession>
<reference evidence="2" key="1">
    <citation type="journal article" date="2023" name="Mol. Phylogenet. Evol.">
        <title>Genome-scale phylogeny and comparative genomics of the fungal order Sordariales.</title>
        <authorList>
            <person name="Hensen N."/>
            <person name="Bonometti L."/>
            <person name="Westerberg I."/>
            <person name="Brannstrom I.O."/>
            <person name="Guillou S."/>
            <person name="Cros-Aarteil S."/>
            <person name="Calhoun S."/>
            <person name="Haridas S."/>
            <person name="Kuo A."/>
            <person name="Mondo S."/>
            <person name="Pangilinan J."/>
            <person name="Riley R."/>
            <person name="LaButti K."/>
            <person name="Andreopoulos B."/>
            <person name="Lipzen A."/>
            <person name="Chen C."/>
            <person name="Yan M."/>
            <person name="Daum C."/>
            <person name="Ng V."/>
            <person name="Clum A."/>
            <person name="Steindorff A."/>
            <person name="Ohm R.A."/>
            <person name="Martin F."/>
            <person name="Silar P."/>
            <person name="Natvig D.O."/>
            <person name="Lalanne C."/>
            <person name="Gautier V."/>
            <person name="Ament-Velasquez S.L."/>
            <person name="Kruys A."/>
            <person name="Hutchinson M.I."/>
            <person name="Powell A.J."/>
            <person name="Barry K."/>
            <person name="Miller A.N."/>
            <person name="Grigoriev I.V."/>
            <person name="Debuchy R."/>
            <person name="Gladieux P."/>
            <person name="Hiltunen Thoren M."/>
            <person name="Johannesson H."/>
        </authorList>
    </citation>
    <scope>NUCLEOTIDE SEQUENCE</scope>
    <source>
        <strain evidence="2">CBS 118394</strain>
    </source>
</reference>
<organism evidence="2 3">
    <name type="scientific">Apodospora peruviana</name>
    <dbReference type="NCBI Taxonomy" id="516989"/>
    <lineage>
        <taxon>Eukaryota</taxon>
        <taxon>Fungi</taxon>
        <taxon>Dikarya</taxon>
        <taxon>Ascomycota</taxon>
        <taxon>Pezizomycotina</taxon>
        <taxon>Sordariomycetes</taxon>
        <taxon>Sordariomycetidae</taxon>
        <taxon>Sordariales</taxon>
        <taxon>Lasiosphaeriaceae</taxon>
        <taxon>Apodospora</taxon>
    </lineage>
</organism>
<gene>
    <name evidence="2" type="ORF">B0H66DRAFT_620836</name>
</gene>
<dbReference type="Proteomes" id="UP001283341">
    <property type="component" value="Unassembled WGS sequence"/>
</dbReference>
<comment type="caution">
    <text evidence="2">The sequence shown here is derived from an EMBL/GenBank/DDBJ whole genome shotgun (WGS) entry which is preliminary data.</text>
</comment>
<dbReference type="AlphaFoldDB" id="A0AAE0IDS8"/>
<evidence type="ECO:0000256" key="1">
    <source>
        <dbReference type="SAM" id="MobiDB-lite"/>
    </source>
</evidence>
<evidence type="ECO:0000313" key="3">
    <source>
        <dbReference type="Proteomes" id="UP001283341"/>
    </source>
</evidence>
<reference evidence="2" key="2">
    <citation type="submission" date="2023-06" db="EMBL/GenBank/DDBJ databases">
        <authorList>
            <consortium name="Lawrence Berkeley National Laboratory"/>
            <person name="Haridas S."/>
            <person name="Hensen N."/>
            <person name="Bonometti L."/>
            <person name="Westerberg I."/>
            <person name="Brannstrom I.O."/>
            <person name="Guillou S."/>
            <person name="Cros-Aarteil S."/>
            <person name="Calhoun S."/>
            <person name="Kuo A."/>
            <person name="Mondo S."/>
            <person name="Pangilinan J."/>
            <person name="Riley R."/>
            <person name="Labutti K."/>
            <person name="Andreopoulos B."/>
            <person name="Lipzen A."/>
            <person name="Chen C."/>
            <person name="Yanf M."/>
            <person name="Daum C."/>
            <person name="Ng V."/>
            <person name="Clum A."/>
            <person name="Steindorff A."/>
            <person name="Ohm R."/>
            <person name="Martin F."/>
            <person name="Silar P."/>
            <person name="Natvig D."/>
            <person name="Lalanne C."/>
            <person name="Gautier V."/>
            <person name="Ament-Velasquez S.L."/>
            <person name="Kruys A."/>
            <person name="Hutchinson M.I."/>
            <person name="Powell A.J."/>
            <person name="Barry K."/>
            <person name="Miller A.N."/>
            <person name="Grigoriev I.V."/>
            <person name="Debuchy R."/>
            <person name="Gladieux P."/>
            <person name="Thoren M.H."/>
            <person name="Johannesson H."/>
        </authorList>
    </citation>
    <scope>NUCLEOTIDE SEQUENCE</scope>
    <source>
        <strain evidence="2">CBS 118394</strain>
    </source>
</reference>
<protein>
    <submittedName>
        <fullName evidence="2">Uncharacterized protein</fullName>
    </submittedName>
</protein>